<keyword evidence="1" id="KW-0732">Signal</keyword>
<dbReference type="Pfam" id="PF14534">
    <property type="entry name" value="DUF4440"/>
    <property type="match status" value="1"/>
</dbReference>
<dbReference type="Proteomes" id="UP001161325">
    <property type="component" value="Unassembled WGS sequence"/>
</dbReference>
<gene>
    <name evidence="3" type="ORF">rosag_23050</name>
</gene>
<name>A0AA37Q6V6_9BACT</name>
<dbReference type="SUPFAM" id="SSF54427">
    <property type="entry name" value="NTF2-like"/>
    <property type="match status" value="2"/>
</dbReference>
<dbReference type="Gene3D" id="3.10.450.50">
    <property type="match status" value="2"/>
</dbReference>
<feature type="domain" description="DUF4440" evidence="2">
    <location>
        <begin position="223"/>
        <end position="317"/>
    </location>
</feature>
<dbReference type="InterPro" id="IPR027843">
    <property type="entry name" value="DUF4440"/>
</dbReference>
<reference evidence="3" key="1">
    <citation type="submission" date="2022-08" db="EMBL/GenBank/DDBJ databases">
        <title>Draft genome sequencing of Roseisolibacter agri AW1220.</title>
        <authorList>
            <person name="Tobiishi Y."/>
            <person name="Tonouchi A."/>
        </authorList>
    </citation>
    <scope>NUCLEOTIDE SEQUENCE</scope>
    <source>
        <strain evidence="3">AW1220</strain>
    </source>
</reference>
<evidence type="ECO:0000256" key="1">
    <source>
        <dbReference type="SAM" id="SignalP"/>
    </source>
</evidence>
<comment type="caution">
    <text evidence="3">The sequence shown here is derived from an EMBL/GenBank/DDBJ whole genome shotgun (WGS) entry which is preliminary data.</text>
</comment>
<dbReference type="InterPro" id="IPR032710">
    <property type="entry name" value="NTF2-like_dom_sf"/>
</dbReference>
<dbReference type="AlphaFoldDB" id="A0AA37Q6V6"/>
<evidence type="ECO:0000259" key="2">
    <source>
        <dbReference type="Pfam" id="PF14534"/>
    </source>
</evidence>
<feature type="chain" id="PRO_5041364551" description="DUF4440 domain-containing protein" evidence="1">
    <location>
        <begin position="21"/>
        <end position="326"/>
    </location>
</feature>
<sequence length="326" mass="32911">MRHRAVLLLFSLTLPAALHAQPATPQRVSKSATDAPPAAGTTAGTLSAVVAAERAYARDAEARGMRDASLAAFADDGVVFRDRIALAKPYWASVLAPGPLFRWAPAWGAASASGDLAFTTGPFTYRNAPGDTAVMHGQFATVWTRTANGPWRVLVDVGAMGPATADAPATPDATPAPTFVPRTLGGGSVAPAGGASSAAVAEGQRAMLIVADRGLAAAGRANGAGPALAAVAATDVRALWPGSAPAIGRDAAASAVSAYLARTPGAVLELQTSEARVARAGDLGVTWGTYAVRANGAVAEQGAYLRVWGREGGGWRVLVDALSPAQ</sequence>
<dbReference type="RefSeq" id="WP_284350251.1">
    <property type="nucleotide sequence ID" value="NZ_BRXS01000003.1"/>
</dbReference>
<evidence type="ECO:0000313" key="4">
    <source>
        <dbReference type="Proteomes" id="UP001161325"/>
    </source>
</evidence>
<evidence type="ECO:0000313" key="3">
    <source>
        <dbReference type="EMBL" id="GLC25792.1"/>
    </source>
</evidence>
<accession>A0AA37Q6V6</accession>
<proteinExistence type="predicted"/>
<keyword evidence="4" id="KW-1185">Reference proteome</keyword>
<protein>
    <recommendedName>
        <fullName evidence="2">DUF4440 domain-containing protein</fullName>
    </recommendedName>
</protein>
<organism evidence="3 4">
    <name type="scientific">Roseisolibacter agri</name>
    <dbReference type="NCBI Taxonomy" id="2014610"/>
    <lineage>
        <taxon>Bacteria</taxon>
        <taxon>Pseudomonadati</taxon>
        <taxon>Gemmatimonadota</taxon>
        <taxon>Gemmatimonadia</taxon>
        <taxon>Gemmatimonadales</taxon>
        <taxon>Gemmatimonadaceae</taxon>
        <taxon>Roseisolibacter</taxon>
    </lineage>
</organism>
<feature type="signal peptide" evidence="1">
    <location>
        <begin position="1"/>
        <end position="20"/>
    </location>
</feature>
<dbReference type="EMBL" id="BRXS01000003">
    <property type="protein sequence ID" value="GLC25792.1"/>
    <property type="molecule type" value="Genomic_DNA"/>
</dbReference>